<dbReference type="RefSeq" id="WP_070017062.1">
    <property type="nucleotide sequence ID" value="NZ_LJGW01000231.1"/>
</dbReference>
<evidence type="ECO:0000313" key="2">
    <source>
        <dbReference type="Proteomes" id="UP000176005"/>
    </source>
</evidence>
<gene>
    <name evidence="1" type="ORF">AN218_13330</name>
</gene>
<keyword evidence="2" id="KW-1185">Reference proteome</keyword>
<comment type="caution">
    <text evidence="1">The sequence shown here is derived from an EMBL/GenBank/DDBJ whole genome shotgun (WGS) entry which is preliminary data.</text>
</comment>
<organism evidence="1 2">
    <name type="scientific">Streptomyces nanshensis</name>
    <dbReference type="NCBI Taxonomy" id="518642"/>
    <lineage>
        <taxon>Bacteria</taxon>
        <taxon>Bacillati</taxon>
        <taxon>Actinomycetota</taxon>
        <taxon>Actinomycetes</taxon>
        <taxon>Kitasatosporales</taxon>
        <taxon>Streptomycetaceae</taxon>
        <taxon>Streptomyces</taxon>
    </lineage>
</organism>
<dbReference type="AlphaFoldDB" id="A0A1E7L570"/>
<protein>
    <submittedName>
        <fullName evidence="1">Uncharacterized protein</fullName>
    </submittedName>
</protein>
<reference evidence="1 2" key="1">
    <citation type="journal article" date="2016" name="Front. Microbiol.">
        <title>Comparative Genomics Analysis of Streptomyces Species Reveals Their Adaptation to the Marine Environment and Their Diversity at the Genomic Level.</title>
        <authorList>
            <person name="Tian X."/>
            <person name="Zhang Z."/>
            <person name="Yang T."/>
            <person name="Chen M."/>
            <person name="Li J."/>
            <person name="Chen F."/>
            <person name="Yang J."/>
            <person name="Li W."/>
            <person name="Zhang B."/>
            <person name="Zhang Z."/>
            <person name="Wu J."/>
            <person name="Zhang C."/>
            <person name="Long L."/>
            <person name="Xiao J."/>
        </authorList>
    </citation>
    <scope>NUCLEOTIDE SEQUENCE [LARGE SCALE GENOMIC DNA]</scope>
    <source>
        <strain evidence="1 2">SCSIO 10429</strain>
    </source>
</reference>
<sequence length="103" mass="11597">MSNAPRRDGSWIVQVEKAAAAAILEWPPELATAITRYFRSFALEAGDAYARGRKLPGDPLDESGLRFSRVVDRPTRDDESILFEYVVVPAERAIRVTIVVWYS</sequence>
<proteinExistence type="predicted"/>
<evidence type="ECO:0000313" key="1">
    <source>
        <dbReference type="EMBL" id="OEV11329.1"/>
    </source>
</evidence>
<accession>A0A1E7L570</accession>
<name>A0A1E7L570_9ACTN</name>
<dbReference type="Proteomes" id="UP000176005">
    <property type="component" value="Unassembled WGS sequence"/>
</dbReference>
<dbReference type="EMBL" id="LJGW01000231">
    <property type="protein sequence ID" value="OEV11329.1"/>
    <property type="molecule type" value="Genomic_DNA"/>
</dbReference>